<dbReference type="AlphaFoldDB" id="A0A392QKX3"/>
<evidence type="ECO:0000256" key="1">
    <source>
        <dbReference type="SAM" id="MobiDB-lite"/>
    </source>
</evidence>
<reference evidence="2 3" key="1">
    <citation type="journal article" date="2018" name="Front. Plant Sci.">
        <title>Red Clover (Trifolium pratense) and Zigzag Clover (T. medium) - A Picture of Genomic Similarities and Differences.</title>
        <authorList>
            <person name="Dluhosova J."/>
            <person name="Istvanek J."/>
            <person name="Nedelnik J."/>
            <person name="Repkova J."/>
        </authorList>
    </citation>
    <scope>NUCLEOTIDE SEQUENCE [LARGE SCALE GENOMIC DNA]</scope>
    <source>
        <strain evidence="3">cv. 10/8</strain>
        <tissue evidence="2">Leaf</tissue>
    </source>
</reference>
<dbReference type="EMBL" id="LXQA010144973">
    <property type="protein sequence ID" value="MCI25041.1"/>
    <property type="molecule type" value="Genomic_DNA"/>
</dbReference>
<dbReference type="Proteomes" id="UP000265520">
    <property type="component" value="Unassembled WGS sequence"/>
</dbReference>
<organism evidence="2 3">
    <name type="scientific">Trifolium medium</name>
    <dbReference type="NCBI Taxonomy" id="97028"/>
    <lineage>
        <taxon>Eukaryota</taxon>
        <taxon>Viridiplantae</taxon>
        <taxon>Streptophyta</taxon>
        <taxon>Embryophyta</taxon>
        <taxon>Tracheophyta</taxon>
        <taxon>Spermatophyta</taxon>
        <taxon>Magnoliopsida</taxon>
        <taxon>eudicotyledons</taxon>
        <taxon>Gunneridae</taxon>
        <taxon>Pentapetalae</taxon>
        <taxon>rosids</taxon>
        <taxon>fabids</taxon>
        <taxon>Fabales</taxon>
        <taxon>Fabaceae</taxon>
        <taxon>Papilionoideae</taxon>
        <taxon>50 kb inversion clade</taxon>
        <taxon>NPAAA clade</taxon>
        <taxon>Hologalegina</taxon>
        <taxon>IRL clade</taxon>
        <taxon>Trifolieae</taxon>
        <taxon>Trifolium</taxon>
    </lineage>
</organism>
<accession>A0A392QKX3</accession>
<sequence>MSQISTLTERDKCYEEQGGENSLVHNERGARNLVKRKRLSGSTRSTGSSDLMGIVSSKIRSLVTNGSLTYDQGMVAARHFDVKRFEMEVHIWLGFTDTQKVDYIESVCRSVLHFF</sequence>
<keyword evidence="3" id="KW-1185">Reference proteome</keyword>
<evidence type="ECO:0000313" key="2">
    <source>
        <dbReference type="EMBL" id="MCI25041.1"/>
    </source>
</evidence>
<proteinExistence type="predicted"/>
<feature type="region of interest" description="Disordered" evidence="1">
    <location>
        <begin position="1"/>
        <end position="27"/>
    </location>
</feature>
<name>A0A392QKX3_9FABA</name>
<comment type="caution">
    <text evidence="2">The sequence shown here is derived from an EMBL/GenBank/DDBJ whole genome shotgun (WGS) entry which is preliminary data.</text>
</comment>
<protein>
    <submittedName>
        <fullName evidence="2">Uncharacterized protein</fullName>
    </submittedName>
</protein>
<evidence type="ECO:0000313" key="3">
    <source>
        <dbReference type="Proteomes" id="UP000265520"/>
    </source>
</evidence>